<dbReference type="InterPro" id="IPR012910">
    <property type="entry name" value="Plug_dom"/>
</dbReference>
<evidence type="ECO:0000256" key="1">
    <source>
        <dbReference type="ARBA" id="ARBA00004571"/>
    </source>
</evidence>
<keyword evidence="6 7" id="KW-0998">Cell outer membrane</keyword>
<dbReference type="InterPro" id="IPR008969">
    <property type="entry name" value="CarboxyPept-like_regulatory"/>
</dbReference>
<dbReference type="FunFam" id="2.170.130.10:FF:000008">
    <property type="entry name" value="SusC/RagA family TonB-linked outer membrane protein"/>
    <property type="match status" value="1"/>
</dbReference>
<evidence type="ECO:0000313" key="9">
    <source>
        <dbReference type="EMBL" id="RDC61590.1"/>
    </source>
</evidence>
<keyword evidence="9" id="KW-0675">Receptor</keyword>
<dbReference type="SUPFAM" id="SSF49464">
    <property type="entry name" value="Carboxypeptidase regulatory domain-like"/>
    <property type="match status" value="1"/>
</dbReference>
<keyword evidence="10" id="KW-1185">Reference proteome</keyword>
<dbReference type="AlphaFoldDB" id="A0A369QB91"/>
<organism evidence="9 10">
    <name type="scientific">Adhaeribacter pallidiroseus</name>
    <dbReference type="NCBI Taxonomy" id="2072847"/>
    <lineage>
        <taxon>Bacteria</taxon>
        <taxon>Pseudomonadati</taxon>
        <taxon>Bacteroidota</taxon>
        <taxon>Cytophagia</taxon>
        <taxon>Cytophagales</taxon>
        <taxon>Hymenobacteraceae</taxon>
        <taxon>Adhaeribacter</taxon>
    </lineage>
</organism>
<dbReference type="Gene3D" id="2.60.40.1120">
    <property type="entry name" value="Carboxypeptidase-like, regulatory domain"/>
    <property type="match status" value="1"/>
</dbReference>
<keyword evidence="2 7" id="KW-0813">Transport</keyword>
<evidence type="ECO:0000256" key="5">
    <source>
        <dbReference type="ARBA" id="ARBA00023136"/>
    </source>
</evidence>
<dbReference type="SUPFAM" id="SSF56935">
    <property type="entry name" value="Porins"/>
    <property type="match status" value="1"/>
</dbReference>
<comment type="subcellular location">
    <subcellularLocation>
        <location evidence="1 7">Cell outer membrane</location>
        <topology evidence="1 7">Multi-pass membrane protein</topology>
    </subcellularLocation>
</comment>
<keyword evidence="3 7" id="KW-1134">Transmembrane beta strand</keyword>
<dbReference type="Pfam" id="PF07715">
    <property type="entry name" value="Plug"/>
    <property type="match status" value="1"/>
</dbReference>
<evidence type="ECO:0000256" key="7">
    <source>
        <dbReference type="PROSITE-ProRule" id="PRU01360"/>
    </source>
</evidence>
<evidence type="ECO:0000256" key="2">
    <source>
        <dbReference type="ARBA" id="ARBA00022448"/>
    </source>
</evidence>
<evidence type="ECO:0000256" key="6">
    <source>
        <dbReference type="ARBA" id="ARBA00023237"/>
    </source>
</evidence>
<dbReference type="GO" id="GO:0009279">
    <property type="term" value="C:cell outer membrane"/>
    <property type="evidence" value="ECO:0007669"/>
    <property type="project" value="UniProtKB-SubCell"/>
</dbReference>
<dbReference type="Proteomes" id="UP000253919">
    <property type="component" value="Unassembled WGS sequence"/>
</dbReference>
<gene>
    <name evidence="9" type="ORF">AHMF7616_00170</name>
</gene>
<evidence type="ECO:0000259" key="8">
    <source>
        <dbReference type="Pfam" id="PF07715"/>
    </source>
</evidence>
<proteinExistence type="inferred from homology"/>
<keyword evidence="4 7" id="KW-0812">Transmembrane</keyword>
<keyword evidence="5 7" id="KW-0472">Membrane</keyword>
<dbReference type="Pfam" id="PF13715">
    <property type="entry name" value="CarbopepD_reg_2"/>
    <property type="match status" value="1"/>
</dbReference>
<dbReference type="NCBIfam" id="TIGR04057">
    <property type="entry name" value="SusC_RagA_signa"/>
    <property type="match status" value="1"/>
</dbReference>
<dbReference type="PROSITE" id="PS52016">
    <property type="entry name" value="TONB_DEPENDENT_REC_3"/>
    <property type="match status" value="1"/>
</dbReference>
<dbReference type="InterPro" id="IPR023996">
    <property type="entry name" value="TonB-dep_OMP_SusC/RagA"/>
</dbReference>
<dbReference type="InterPro" id="IPR037066">
    <property type="entry name" value="Plug_dom_sf"/>
</dbReference>
<name>A0A369QB91_9BACT</name>
<comment type="similarity">
    <text evidence="7">Belongs to the TonB-dependent receptor family.</text>
</comment>
<dbReference type="OrthoDB" id="9768177at2"/>
<feature type="domain" description="TonB-dependent receptor plug" evidence="8">
    <location>
        <begin position="125"/>
        <end position="237"/>
    </location>
</feature>
<reference evidence="9 10" key="1">
    <citation type="submission" date="2018-04" db="EMBL/GenBank/DDBJ databases">
        <title>Adhaeribacter sp. HMF7616 genome sequencing and assembly.</title>
        <authorList>
            <person name="Kang H."/>
            <person name="Kang J."/>
            <person name="Cha I."/>
            <person name="Kim H."/>
            <person name="Joh K."/>
        </authorList>
    </citation>
    <scope>NUCLEOTIDE SEQUENCE [LARGE SCALE GENOMIC DNA]</scope>
    <source>
        <strain evidence="9 10">HMF7616</strain>
    </source>
</reference>
<accession>A0A369QB91</accession>
<protein>
    <submittedName>
        <fullName evidence="9">TonB-dependent receptor SusC</fullName>
    </submittedName>
</protein>
<comment type="caution">
    <text evidence="9">The sequence shown here is derived from an EMBL/GenBank/DDBJ whole genome shotgun (WGS) entry which is preliminary data.</text>
</comment>
<evidence type="ECO:0000313" key="10">
    <source>
        <dbReference type="Proteomes" id="UP000253919"/>
    </source>
</evidence>
<evidence type="ECO:0000256" key="3">
    <source>
        <dbReference type="ARBA" id="ARBA00022452"/>
    </source>
</evidence>
<dbReference type="NCBIfam" id="TIGR04056">
    <property type="entry name" value="OMP_RagA_SusC"/>
    <property type="match status" value="1"/>
</dbReference>
<dbReference type="InterPro" id="IPR036942">
    <property type="entry name" value="Beta-barrel_TonB_sf"/>
</dbReference>
<sequence>MIQSLFRYSYYRLLVIVFLLGWNCLPAYSQSTAILITGKISDEKGDALPGVTVLLKGTSIGTASNTEGKYSISVPNSSGVLVFSFIGNLTKEVSFNGAGVQDVTLQADTKALEEVVVVGYGEQEKKDLTGAISSVAAKDIQKIQVSSVDQALQGQVAGVQISTTSGAPGGNVNVLIRGVSSINGGVQPLFVIDGYPVSNVGIGNPLNTINPNDIESVDVLKDASATAIYGSRGSNGVIIITTKRGKTGASKIELDSYMGFQEVGKKLDLMNAQEFASMVVDARNAGYLDNFPNGNINDDNTKRSGVNFDISDKFKNPAGLPTTDWQDAIFRRAPIRNYQLSASGGTDALRYAVSGGYFQQEGIIINSGLKRYNFRANLDGQLTKKLAFGVSLLPSYTQLREVPATGHYGALGLIASATGMDPSVPVYNPDGTYGNTIPPVDGNAAIQNPVKIANELQNPSSQFRILSNAYLEYTLVPNLKLRTSFGVDLNYFKSNLWNPSTLSSAAATGPATARASNTENTNWLTETTLSYKKAFGENHLLNFVGGFTAQRAYNNSVTTTAGNFPDDLITNINGGIINGGSQNIEVNNLVSLLARANYSYQDKYLLTATVRSDGSSRFGRNNRWGTFPSASVGWRISNEEFMKNIRFINDLKLRASYGVTGNNAIGNYRAISLLSSNNYVIGDAVVPGLVPASLSNNNLSWESQSQLDIGIDLSVANGRVNITSDFYDKRNKDMLFNIQTPSATGFTNAFVNVGEVQNKGIELGINTRNLVGEFGWSTNFNITFNQNKVLAMNEETARIFGSTAPRANSNVTQVGDAIGVFYGRRAIGIFNSAQEIVESGAQPNAKPGDIRWKDVNQDGKIDDNDREVIGNPNPDFFFGFNNSFSYKGFSLDITTSGMYGQDVYNAMFAVNNSGVQNNLKFIDEARWRSPENPGKSQDGKMFGRAIRGGLNGNTSYSSLYIFDASYWRIRNVTLGYNLPSALLKNWKIQNARVYLAVNNLYTFTDYIGYDPEVGIADSNQTALGVDFGTYPINRSFTIGINLGF</sequence>
<dbReference type="Gene3D" id="2.170.130.10">
    <property type="entry name" value="TonB-dependent receptor, plug domain"/>
    <property type="match status" value="1"/>
</dbReference>
<dbReference type="EMBL" id="QASA01000001">
    <property type="protein sequence ID" value="RDC61590.1"/>
    <property type="molecule type" value="Genomic_DNA"/>
</dbReference>
<dbReference type="InterPro" id="IPR039426">
    <property type="entry name" value="TonB-dep_rcpt-like"/>
</dbReference>
<dbReference type="InterPro" id="IPR023997">
    <property type="entry name" value="TonB-dep_OMP_SusC/RagA_CS"/>
</dbReference>
<evidence type="ECO:0000256" key="4">
    <source>
        <dbReference type="ARBA" id="ARBA00022692"/>
    </source>
</evidence>
<dbReference type="Gene3D" id="2.40.170.20">
    <property type="entry name" value="TonB-dependent receptor, beta-barrel domain"/>
    <property type="match status" value="1"/>
</dbReference>